<feature type="region of interest" description="Disordered" evidence="1">
    <location>
        <begin position="1"/>
        <end position="21"/>
    </location>
</feature>
<reference evidence="2 3" key="1">
    <citation type="journal article" date="2016" name="Proc. Natl. Acad. Sci. U.S.A.">
        <title>Lipid metabolic changes in an early divergent fungus govern the establishment of a mutualistic symbiosis with endobacteria.</title>
        <authorList>
            <person name="Lastovetsky O.A."/>
            <person name="Gaspar M.L."/>
            <person name="Mondo S.J."/>
            <person name="LaButti K.M."/>
            <person name="Sandor L."/>
            <person name="Grigoriev I.V."/>
            <person name="Henry S.A."/>
            <person name="Pawlowska T.E."/>
        </authorList>
    </citation>
    <scope>NUCLEOTIDE SEQUENCE [LARGE SCALE GENOMIC DNA]</scope>
    <source>
        <strain evidence="2 3">ATCC 52813</strain>
    </source>
</reference>
<evidence type="ECO:0000256" key="1">
    <source>
        <dbReference type="SAM" id="MobiDB-lite"/>
    </source>
</evidence>
<accession>A0A2G4SQ42</accession>
<name>A0A2G4SQ42_RHIZD</name>
<proteinExistence type="predicted"/>
<protein>
    <submittedName>
        <fullName evidence="2">Uncharacterized protein</fullName>
    </submittedName>
</protein>
<keyword evidence="3" id="KW-1185">Reference proteome</keyword>
<dbReference type="RefSeq" id="XP_023464606.1">
    <property type="nucleotide sequence ID" value="XM_023612158.1"/>
</dbReference>
<gene>
    <name evidence="2" type="ORF">RHIMIDRAFT_26993</name>
</gene>
<dbReference type="AlphaFoldDB" id="A0A2G4SQ42"/>
<dbReference type="Proteomes" id="UP000242254">
    <property type="component" value="Unassembled WGS sequence"/>
</dbReference>
<organism evidence="2 3">
    <name type="scientific">Rhizopus microsporus ATCC 52813</name>
    <dbReference type="NCBI Taxonomy" id="1340429"/>
    <lineage>
        <taxon>Eukaryota</taxon>
        <taxon>Fungi</taxon>
        <taxon>Fungi incertae sedis</taxon>
        <taxon>Mucoromycota</taxon>
        <taxon>Mucoromycotina</taxon>
        <taxon>Mucoromycetes</taxon>
        <taxon>Mucorales</taxon>
        <taxon>Mucorineae</taxon>
        <taxon>Rhizopodaceae</taxon>
        <taxon>Rhizopus</taxon>
    </lineage>
</organism>
<sequence length="71" mass="7879">MHLGNRSSNRVEGPHSSLKTALGTSSGKLALVSHKVDLWAAEKVSEIYRANQTYMICTGCMKIKNYTNHDQ</sequence>
<dbReference type="GeneID" id="35443147"/>
<dbReference type="EMBL" id="KZ303853">
    <property type="protein sequence ID" value="PHZ10898.1"/>
    <property type="molecule type" value="Genomic_DNA"/>
</dbReference>
<feature type="compositionally biased region" description="Polar residues" evidence="1">
    <location>
        <begin position="1"/>
        <end position="10"/>
    </location>
</feature>
<evidence type="ECO:0000313" key="2">
    <source>
        <dbReference type="EMBL" id="PHZ10898.1"/>
    </source>
</evidence>
<evidence type="ECO:0000313" key="3">
    <source>
        <dbReference type="Proteomes" id="UP000242254"/>
    </source>
</evidence>